<feature type="domain" description="ABC transporter" evidence="10">
    <location>
        <begin position="10"/>
        <end position="260"/>
    </location>
</feature>
<dbReference type="InterPro" id="IPR050388">
    <property type="entry name" value="ABC_Ni/Peptide_Import"/>
</dbReference>
<dbReference type="GO" id="GO:0005886">
    <property type="term" value="C:plasma membrane"/>
    <property type="evidence" value="ECO:0007669"/>
    <property type="project" value="UniProtKB-SubCell"/>
</dbReference>
<dbReference type="PROSITE" id="PS50893">
    <property type="entry name" value="ABC_TRANSPORTER_2"/>
    <property type="match status" value="1"/>
</dbReference>
<reference evidence="11 12" key="1">
    <citation type="submission" date="2019-11" db="EMBL/GenBank/DDBJ databases">
        <title>Draft genome sequences of five Paenibacillus species of dairy origin.</title>
        <authorList>
            <person name="Olajide A.M."/>
            <person name="Chen S."/>
            <person name="Lapointe G."/>
        </authorList>
    </citation>
    <scope>NUCLEOTIDE SEQUENCE [LARGE SCALE GENOMIC DNA]</scope>
    <source>
        <strain evidence="11 12">2CS3</strain>
    </source>
</reference>
<comment type="similarity">
    <text evidence="2">Belongs to the ABC transporter superfamily.</text>
</comment>
<gene>
    <name evidence="11" type="ORF">GNP93_12840</name>
</gene>
<protein>
    <submittedName>
        <fullName evidence="11">ATP-binding cassette domain-containing protein</fullName>
    </submittedName>
</protein>
<dbReference type="GO" id="GO:0005524">
    <property type="term" value="F:ATP binding"/>
    <property type="evidence" value="ECO:0007669"/>
    <property type="project" value="UniProtKB-KW"/>
</dbReference>
<evidence type="ECO:0000256" key="4">
    <source>
        <dbReference type="ARBA" id="ARBA00022475"/>
    </source>
</evidence>
<dbReference type="PROSITE" id="PS00211">
    <property type="entry name" value="ABC_TRANSPORTER_1"/>
    <property type="match status" value="1"/>
</dbReference>
<dbReference type="NCBIfam" id="TIGR01727">
    <property type="entry name" value="oligo_HPY"/>
    <property type="match status" value="1"/>
</dbReference>
<evidence type="ECO:0000256" key="2">
    <source>
        <dbReference type="ARBA" id="ARBA00005417"/>
    </source>
</evidence>
<name>A0A7X2ZB51_9BACL</name>
<comment type="caution">
    <text evidence="11">The sequence shown here is derived from an EMBL/GenBank/DDBJ whole genome shotgun (WGS) entry which is preliminary data.</text>
</comment>
<dbReference type="CDD" id="cd03257">
    <property type="entry name" value="ABC_NikE_OppD_transporters"/>
    <property type="match status" value="1"/>
</dbReference>
<dbReference type="PANTHER" id="PTHR43297">
    <property type="entry name" value="OLIGOPEPTIDE TRANSPORT ATP-BINDING PROTEIN APPD"/>
    <property type="match status" value="1"/>
</dbReference>
<evidence type="ECO:0000256" key="8">
    <source>
        <dbReference type="ARBA" id="ARBA00022967"/>
    </source>
</evidence>
<keyword evidence="12" id="KW-1185">Reference proteome</keyword>
<evidence type="ECO:0000256" key="7">
    <source>
        <dbReference type="ARBA" id="ARBA00022840"/>
    </source>
</evidence>
<keyword evidence="6" id="KW-0547">Nucleotide-binding</keyword>
<evidence type="ECO:0000256" key="1">
    <source>
        <dbReference type="ARBA" id="ARBA00004202"/>
    </source>
</evidence>
<dbReference type="InterPro" id="IPR013563">
    <property type="entry name" value="Oligopep_ABC_C"/>
</dbReference>
<dbReference type="Proteomes" id="UP000450917">
    <property type="component" value="Unassembled WGS sequence"/>
</dbReference>
<dbReference type="Gene3D" id="3.40.50.300">
    <property type="entry name" value="P-loop containing nucleotide triphosphate hydrolases"/>
    <property type="match status" value="1"/>
</dbReference>
<keyword evidence="4" id="KW-1003">Cell membrane</keyword>
<evidence type="ECO:0000313" key="11">
    <source>
        <dbReference type="EMBL" id="MUG71556.1"/>
    </source>
</evidence>
<dbReference type="Pfam" id="PF08352">
    <property type="entry name" value="oligo_HPY"/>
    <property type="match status" value="1"/>
</dbReference>
<dbReference type="FunFam" id="3.40.50.300:FF:000016">
    <property type="entry name" value="Oligopeptide ABC transporter ATP-binding component"/>
    <property type="match status" value="1"/>
</dbReference>
<sequence length="335" mass="36802">MHRAEFLLDIRDLELQLTTSSRETLSVLGGVSLSVAKGETVGIVGESGSGKSVLSLSILGLQPKAMQISGGEIWFQSKHPLHRLGQEELRRIRGKEISMVFQDPMSSLNTAFTIGSQITESLRLHFGCSRKEARERAHELLRVVGLPRPESLLDEYPHQLSGGMRQRVMIAIAISGEPHLLIADEPTTALDVTIQAQILDLMRQIREEKGMSILLISHDLGVIADMCDRIAVMYAGQIVEEGTAEAVLENPKHPYTIGLKQSVPTPQKKYERLFSIQGTVPGLRERGPGCTFNSRCAHATDRCFAETPALYSMNGQQSVRCFLVQEEGVAVYGAG</sequence>
<organism evidence="11 12">
    <name type="scientific">Paenibacillus validus</name>
    <dbReference type="NCBI Taxonomy" id="44253"/>
    <lineage>
        <taxon>Bacteria</taxon>
        <taxon>Bacillati</taxon>
        <taxon>Bacillota</taxon>
        <taxon>Bacilli</taxon>
        <taxon>Bacillales</taxon>
        <taxon>Paenibacillaceae</taxon>
        <taxon>Paenibacillus</taxon>
    </lineage>
</organism>
<comment type="subcellular location">
    <subcellularLocation>
        <location evidence="1">Cell membrane</location>
        <topology evidence="1">Peripheral membrane protein</topology>
    </subcellularLocation>
</comment>
<dbReference type="GO" id="GO:0016887">
    <property type="term" value="F:ATP hydrolysis activity"/>
    <property type="evidence" value="ECO:0007669"/>
    <property type="project" value="InterPro"/>
</dbReference>
<dbReference type="GO" id="GO:0015833">
    <property type="term" value="P:peptide transport"/>
    <property type="evidence" value="ECO:0007669"/>
    <property type="project" value="InterPro"/>
</dbReference>
<dbReference type="SMART" id="SM00382">
    <property type="entry name" value="AAA"/>
    <property type="match status" value="1"/>
</dbReference>
<dbReference type="EMBL" id="WNZX01000009">
    <property type="protein sequence ID" value="MUG71556.1"/>
    <property type="molecule type" value="Genomic_DNA"/>
</dbReference>
<evidence type="ECO:0000313" key="12">
    <source>
        <dbReference type="Proteomes" id="UP000450917"/>
    </source>
</evidence>
<dbReference type="InterPro" id="IPR017871">
    <property type="entry name" value="ABC_transporter-like_CS"/>
</dbReference>
<keyword evidence="9" id="KW-0472">Membrane</keyword>
<dbReference type="Pfam" id="PF00005">
    <property type="entry name" value="ABC_tran"/>
    <property type="match status" value="1"/>
</dbReference>
<dbReference type="InterPro" id="IPR003593">
    <property type="entry name" value="AAA+_ATPase"/>
</dbReference>
<evidence type="ECO:0000256" key="3">
    <source>
        <dbReference type="ARBA" id="ARBA00022448"/>
    </source>
</evidence>
<evidence type="ECO:0000256" key="5">
    <source>
        <dbReference type="ARBA" id="ARBA00022519"/>
    </source>
</evidence>
<keyword evidence="5" id="KW-0997">Cell inner membrane</keyword>
<accession>A0A7X2ZB51</accession>
<keyword evidence="3" id="KW-0813">Transport</keyword>
<evidence type="ECO:0000256" key="9">
    <source>
        <dbReference type="ARBA" id="ARBA00023136"/>
    </source>
</evidence>
<keyword evidence="7 11" id="KW-0067">ATP-binding</keyword>
<dbReference type="InterPro" id="IPR027417">
    <property type="entry name" value="P-loop_NTPase"/>
</dbReference>
<dbReference type="SUPFAM" id="SSF52540">
    <property type="entry name" value="P-loop containing nucleoside triphosphate hydrolases"/>
    <property type="match status" value="1"/>
</dbReference>
<evidence type="ECO:0000259" key="10">
    <source>
        <dbReference type="PROSITE" id="PS50893"/>
    </source>
</evidence>
<keyword evidence="8" id="KW-1278">Translocase</keyword>
<dbReference type="AlphaFoldDB" id="A0A7X2ZB51"/>
<evidence type="ECO:0000256" key="6">
    <source>
        <dbReference type="ARBA" id="ARBA00022741"/>
    </source>
</evidence>
<proteinExistence type="inferred from homology"/>
<dbReference type="InterPro" id="IPR003439">
    <property type="entry name" value="ABC_transporter-like_ATP-bd"/>
</dbReference>
<dbReference type="PANTHER" id="PTHR43297:SF14">
    <property type="entry name" value="ATPASE AAA-TYPE CORE DOMAIN-CONTAINING PROTEIN"/>
    <property type="match status" value="1"/>
</dbReference>